<sequence>MMFQDHSRGQKVMIDTDLAMLYGVHTKRLNEQVKRNKERFPADFMFQLTAEEKADLVANCGHLENLKYSPSLPYAFT</sequence>
<dbReference type="AlphaFoldDB" id="X1GMI5"/>
<comment type="caution">
    <text evidence="2">The sequence shown here is derived from an EMBL/GenBank/DDBJ whole genome shotgun (WGS) entry which is preliminary data.</text>
</comment>
<reference evidence="2" key="1">
    <citation type="journal article" date="2014" name="Front. Microbiol.">
        <title>High frequency of phylogenetically diverse reductive dehalogenase-homologous genes in deep subseafloor sedimentary metagenomes.</title>
        <authorList>
            <person name="Kawai M."/>
            <person name="Futagami T."/>
            <person name="Toyoda A."/>
            <person name="Takaki Y."/>
            <person name="Nishi S."/>
            <person name="Hori S."/>
            <person name="Arai W."/>
            <person name="Tsubouchi T."/>
            <person name="Morono Y."/>
            <person name="Uchiyama I."/>
            <person name="Ito T."/>
            <person name="Fujiyama A."/>
            <person name="Inagaki F."/>
            <person name="Takami H."/>
        </authorList>
    </citation>
    <scope>NUCLEOTIDE SEQUENCE</scope>
    <source>
        <strain evidence="2">Expedition CK06-06</strain>
    </source>
</reference>
<name>X1GMI5_9ZZZZ</name>
<feature type="non-terminal residue" evidence="2">
    <location>
        <position position="77"/>
    </location>
</feature>
<proteinExistence type="predicted"/>
<dbReference type="EMBL" id="BARU01019917">
    <property type="protein sequence ID" value="GAH58397.1"/>
    <property type="molecule type" value="Genomic_DNA"/>
</dbReference>
<organism evidence="2">
    <name type="scientific">marine sediment metagenome</name>
    <dbReference type="NCBI Taxonomy" id="412755"/>
    <lineage>
        <taxon>unclassified sequences</taxon>
        <taxon>metagenomes</taxon>
        <taxon>ecological metagenomes</taxon>
    </lineage>
</organism>
<evidence type="ECO:0000259" key="1">
    <source>
        <dbReference type="Pfam" id="PF10543"/>
    </source>
</evidence>
<gene>
    <name evidence="2" type="ORF">S03H2_32763</name>
</gene>
<evidence type="ECO:0000313" key="2">
    <source>
        <dbReference type="EMBL" id="GAH58397.1"/>
    </source>
</evidence>
<dbReference type="InterPro" id="IPR018873">
    <property type="entry name" value="KilA-N_DNA-bd_domain"/>
</dbReference>
<protein>
    <recommendedName>
        <fullName evidence="1">KilA-N DNA-binding domain-containing protein</fullName>
    </recommendedName>
</protein>
<feature type="domain" description="KilA-N DNA-binding" evidence="1">
    <location>
        <begin position="8"/>
        <end position="77"/>
    </location>
</feature>
<dbReference type="Pfam" id="PF10543">
    <property type="entry name" value="ORF6N"/>
    <property type="match status" value="1"/>
</dbReference>
<accession>X1GMI5</accession>